<protein>
    <submittedName>
        <fullName evidence="1">Uncharacterized protein</fullName>
    </submittedName>
</protein>
<gene>
    <name evidence="1" type="ORF">ECRASSUSDP1_LOCUS20492</name>
</gene>
<accession>A0AAD2D329</accession>
<dbReference type="Proteomes" id="UP001295684">
    <property type="component" value="Unassembled WGS sequence"/>
</dbReference>
<proteinExistence type="predicted"/>
<reference evidence="1" key="1">
    <citation type="submission" date="2023-07" db="EMBL/GenBank/DDBJ databases">
        <authorList>
            <consortium name="AG Swart"/>
            <person name="Singh M."/>
            <person name="Singh A."/>
            <person name="Seah K."/>
            <person name="Emmerich C."/>
        </authorList>
    </citation>
    <scope>NUCLEOTIDE SEQUENCE</scope>
    <source>
        <strain evidence="1">DP1</strain>
    </source>
</reference>
<dbReference type="EMBL" id="CAMPGE010020902">
    <property type="protein sequence ID" value="CAI2379084.1"/>
    <property type="molecule type" value="Genomic_DNA"/>
</dbReference>
<keyword evidence="2" id="KW-1185">Reference proteome</keyword>
<comment type="caution">
    <text evidence="1">The sequence shown here is derived from an EMBL/GenBank/DDBJ whole genome shotgun (WGS) entry which is preliminary data.</text>
</comment>
<organism evidence="1 2">
    <name type="scientific">Euplotes crassus</name>
    <dbReference type="NCBI Taxonomy" id="5936"/>
    <lineage>
        <taxon>Eukaryota</taxon>
        <taxon>Sar</taxon>
        <taxon>Alveolata</taxon>
        <taxon>Ciliophora</taxon>
        <taxon>Intramacronucleata</taxon>
        <taxon>Spirotrichea</taxon>
        <taxon>Hypotrichia</taxon>
        <taxon>Euplotida</taxon>
        <taxon>Euplotidae</taxon>
        <taxon>Moneuplotes</taxon>
    </lineage>
</organism>
<name>A0AAD2D329_EUPCR</name>
<evidence type="ECO:0000313" key="1">
    <source>
        <dbReference type="EMBL" id="CAI2379084.1"/>
    </source>
</evidence>
<sequence length="78" mass="8847">MQVIVRDLLRFGVRKSEEMSPKRVGSGVLRINIICMCRLRRDDSTGISPFCYKLLEAGHQKLHLVHKTLLSQNPSVLG</sequence>
<dbReference type="AlphaFoldDB" id="A0AAD2D329"/>
<evidence type="ECO:0000313" key="2">
    <source>
        <dbReference type="Proteomes" id="UP001295684"/>
    </source>
</evidence>